<dbReference type="InterPro" id="IPR015157">
    <property type="entry name" value="TMA7"/>
</dbReference>
<evidence type="ECO:0000256" key="1">
    <source>
        <dbReference type="ARBA" id="ARBA00006631"/>
    </source>
</evidence>
<dbReference type="OrthoDB" id="9634564at2759"/>
<dbReference type="RefSeq" id="XP_023564575.1">
    <property type="nucleotide sequence ID" value="XM_023708807.1"/>
</dbReference>
<proteinExistence type="inferred from homology"/>
<protein>
    <submittedName>
        <fullName evidence="4">Translation machinery-associated protein 7-like</fullName>
    </submittedName>
</protein>
<gene>
    <name evidence="4" type="primary">LOC111814955</name>
</gene>
<sequence length="63" mass="7085">MSSHEGGKKPLKRPKKQAKDLDEEDRAFRQKQKEGLRKLVELKVKTRGKGPLATGGIKKSSKK</sequence>
<dbReference type="Proteomes" id="UP000515203">
    <property type="component" value="Unplaced"/>
</dbReference>
<dbReference type="PANTHER" id="PTHR28632">
    <property type="entry name" value="TRANSLATION MACHINERY-ASSOCIATED PROTEIN 7"/>
    <property type="match status" value="1"/>
</dbReference>
<reference evidence="4" key="1">
    <citation type="submission" date="2025-08" db="UniProtKB">
        <authorList>
            <consortium name="RefSeq"/>
        </authorList>
    </citation>
    <scope>IDENTIFICATION</scope>
</reference>
<evidence type="ECO:0000256" key="2">
    <source>
        <dbReference type="SAM" id="MobiDB-lite"/>
    </source>
</evidence>
<organism evidence="3 4">
    <name type="scientific">Octodon degus</name>
    <name type="common">Degu</name>
    <name type="synonym">Sciurus degus</name>
    <dbReference type="NCBI Taxonomy" id="10160"/>
    <lineage>
        <taxon>Eukaryota</taxon>
        <taxon>Metazoa</taxon>
        <taxon>Chordata</taxon>
        <taxon>Craniata</taxon>
        <taxon>Vertebrata</taxon>
        <taxon>Euteleostomi</taxon>
        <taxon>Mammalia</taxon>
        <taxon>Eutheria</taxon>
        <taxon>Euarchontoglires</taxon>
        <taxon>Glires</taxon>
        <taxon>Rodentia</taxon>
        <taxon>Hystricomorpha</taxon>
        <taxon>Octodontidae</taxon>
        <taxon>Octodon</taxon>
    </lineage>
</organism>
<dbReference type="Pfam" id="PF09072">
    <property type="entry name" value="TMA7"/>
    <property type="match status" value="1"/>
</dbReference>
<name>A0A6P6DX10_OCTDE</name>
<evidence type="ECO:0000313" key="3">
    <source>
        <dbReference type="Proteomes" id="UP000515203"/>
    </source>
</evidence>
<dbReference type="InParanoid" id="A0A6P6DX10"/>
<accession>A0A6P6DX10</accession>
<dbReference type="GeneID" id="111814955"/>
<feature type="compositionally biased region" description="Basic and acidic residues" evidence="2">
    <location>
        <begin position="26"/>
        <end position="36"/>
    </location>
</feature>
<comment type="similarity">
    <text evidence="1">Belongs to the TMA7 family.</text>
</comment>
<keyword evidence="3" id="KW-1185">Reference proteome</keyword>
<evidence type="ECO:0000313" key="4">
    <source>
        <dbReference type="RefSeq" id="XP_023564575.1"/>
    </source>
</evidence>
<feature type="region of interest" description="Disordered" evidence="2">
    <location>
        <begin position="1"/>
        <end position="36"/>
    </location>
</feature>
<dbReference type="AlphaFoldDB" id="A0A6P6DX10"/>